<dbReference type="EMBL" id="CAFBOG010000216">
    <property type="protein sequence ID" value="CAB4994262.1"/>
    <property type="molecule type" value="Genomic_DNA"/>
</dbReference>
<proteinExistence type="predicted"/>
<sequence>MRKFFAIGSEFVFVLSPGEVGIGLTKSNLGQAVHHGGLGKGLGEQHDSGVSRLNLTNNPSPKGQRFGVRIVDPEDLDTALNPEFQNL</sequence>
<accession>A0A6J7NUG8</accession>
<name>A0A6J7NUG8_9ZZZZ</name>
<gene>
    <name evidence="1" type="ORF">UFOPK3914_01775</name>
</gene>
<dbReference type="AlphaFoldDB" id="A0A6J7NUG8"/>
<evidence type="ECO:0000313" key="1">
    <source>
        <dbReference type="EMBL" id="CAB4994262.1"/>
    </source>
</evidence>
<protein>
    <submittedName>
        <fullName evidence="1">Unannotated protein</fullName>
    </submittedName>
</protein>
<organism evidence="1">
    <name type="scientific">freshwater metagenome</name>
    <dbReference type="NCBI Taxonomy" id="449393"/>
    <lineage>
        <taxon>unclassified sequences</taxon>
        <taxon>metagenomes</taxon>
        <taxon>ecological metagenomes</taxon>
    </lineage>
</organism>
<reference evidence="1" key="1">
    <citation type="submission" date="2020-05" db="EMBL/GenBank/DDBJ databases">
        <authorList>
            <person name="Chiriac C."/>
            <person name="Salcher M."/>
            <person name="Ghai R."/>
            <person name="Kavagutti S V."/>
        </authorList>
    </citation>
    <scope>NUCLEOTIDE SEQUENCE</scope>
</reference>